<evidence type="ECO:0000256" key="6">
    <source>
        <dbReference type="ARBA" id="ARBA00023136"/>
    </source>
</evidence>
<feature type="transmembrane region" description="Helical" evidence="7">
    <location>
        <begin position="248"/>
        <end position="268"/>
    </location>
</feature>
<comment type="subcellular location">
    <subcellularLocation>
        <location evidence="1 7">Cell membrane</location>
        <topology evidence="1 7">Multi-pass membrane protein</topology>
    </subcellularLocation>
</comment>
<feature type="transmembrane region" description="Helical" evidence="7">
    <location>
        <begin position="99"/>
        <end position="122"/>
    </location>
</feature>
<dbReference type="CDD" id="cd06261">
    <property type="entry name" value="TM_PBP2"/>
    <property type="match status" value="1"/>
</dbReference>
<dbReference type="PANTHER" id="PTHR43163:SF6">
    <property type="entry name" value="DIPEPTIDE TRANSPORT SYSTEM PERMEASE PROTEIN DPPB-RELATED"/>
    <property type="match status" value="1"/>
</dbReference>
<keyword evidence="4 7" id="KW-0812">Transmembrane</keyword>
<feature type="transmembrane region" description="Helical" evidence="7">
    <location>
        <begin position="175"/>
        <end position="194"/>
    </location>
</feature>
<evidence type="ECO:0000256" key="3">
    <source>
        <dbReference type="ARBA" id="ARBA00022475"/>
    </source>
</evidence>
<evidence type="ECO:0000256" key="5">
    <source>
        <dbReference type="ARBA" id="ARBA00022989"/>
    </source>
</evidence>
<feature type="domain" description="ABC transmembrane type-1" evidence="8">
    <location>
        <begin position="95"/>
        <end position="297"/>
    </location>
</feature>
<evidence type="ECO:0000259" key="8">
    <source>
        <dbReference type="PROSITE" id="PS50928"/>
    </source>
</evidence>
<protein>
    <submittedName>
        <fullName evidence="9">ABC transporter permease</fullName>
    </submittedName>
</protein>
<evidence type="ECO:0000256" key="2">
    <source>
        <dbReference type="ARBA" id="ARBA00022448"/>
    </source>
</evidence>
<dbReference type="GO" id="GO:0071916">
    <property type="term" value="F:dipeptide transmembrane transporter activity"/>
    <property type="evidence" value="ECO:0007669"/>
    <property type="project" value="TreeGrafter"/>
</dbReference>
<dbReference type="OrthoDB" id="9803623at2"/>
<proteinExistence type="inferred from homology"/>
<evidence type="ECO:0000313" key="10">
    <source>
        <dbReference type="Proteomes" id="UP000194151"/>
    </source>
</evidence>
<name>A0A1W6YRI3_9BORD</name>
<reference evidence="9 10" key="1">
    <citation type="submission" date="2017-05" db="EMBL/GenBank/DDBJ databases">
        <title>Complete and WGS of Bordetella genogroups.</title>
        <authorList>
            <person name="Spilker T."/>
            <person name="LiPuma J."/>
        </authorList>
    </citation>
    <scope>NUCLEOTIDE SEQUENCE [LARGE SCALE GENOMIC DNA]</scope>
    <source>
        <strain evidence="9 10">AU19157</strain>
    </source>
</reference>
<feature type="transmembrane region" description="Helical" evidence="7">
    <location>
        <begin position="274"/>
        <end position="296"/>
    </location>
</feature>
<dbReference type="Gene3D" id="1.10.3720.10">
    <property type="entry name" value="MetI-like"/>
    <property type="match status" value="1"/>
</dbReference>
<evidence type="ECO:0000256" key="4">
    <source>
        <dbReference type="ARBA" id="ARBA00022692"/>
    </source>
</evidence>
<dbReference type="EMBL" id="CP021108">
    <property type="protein sequence ID" value="ARP83621.1"/>
    <property type="molecule type" value="Genomic_DNA"/>
</dbReference>
<dbReference type="Pfam" id="PF00528">
    <property type="entry name" value="BPD_transp_1"/>
    <property type="match status" value="1"/>
</dbReference>
<dbReference type="InterPro" id="IPR035906">
    <property type="entry name" value="MetI-like_sf"/>
</dbReference>
<dbReference type="Proteomes" id="UP000194151">
    <property type="component" value="Chromosome"/>
</dbReference>
<dbReference type="SUPFAM" id="SSF161098">
    <property type="entry name" value="MetI-like"/>
    <property type="match status" value="1"/>
</dbReference>
<dbReference type="STRING" id="1416806.CAL12_24300"/>
<dbReference type="RefSeq" id="WP_086066949.1">
    <property type="nucleotide sequence ID" value="NZ_CP021108.1"/>
</dbReference>
<gene>
    <name evidence="9" type="ORF">CAL12_24300</name>
</gene>
<accession>A0A1W6YRI3</accession>
<keyword evidence="2 7" id="KW-0813">Transport</keyword>
<keyword evidence="3" id="KW-1003">Cell membrane</keyword>
<dbReference type="GO" id="GO:0005886">
    <property type="term" value="C:plasma membrane"/>
    <property type="evidence" value="ECO:0007669"/>
    <property type="project" value="UniProtKB-SubCell"/>
</dbReference>
<dbReference type="InterPro" id="IPR045621">
    <property type="entry name" value="BPD_transp_1_N"/>
</dbReference>
<dbReference type="PANTHER" id="PTHR43163">
    <property type="entry name" value="DIPEPTIDE TRANSPORT SYSTEM PERMEASE PROTEIN DPPB-RELATED"/>
    <property type="match status" value="1"/>
</dbReference>
<dbReference type="KEGG" id="bgv:CAL12_24300"/>
<evidence type="ECO:0000256" key="1">
    <source>
        <dbReference type="ARBA" id="ARBA00004651"/>
    </source>
</evidence>
<comment type="similarity">
    <text evidence="7">Belongs to the binding-protein-dependent transport system permease family.</text>
</comment>
<feature type="transmembrane region" description="Helical" evidence="7">
    <location>
        <begin position="9"/>
        <end position="30"/>
    </location>
</feature>
<keyword evidence="5 7" id="KW-1133">Transmembrane helix</keyword>
<feature type="transmembrane region" description="Helical" evidence="7">
    <location>
        <begin position="134"/>
        <end position="155"/>
    </location>
</feature>
<dbReference type="PROSITE" id="PS50928">
    <property type="entry name" value="ABC_TM1"/>
    <property type="match status" value="1"/>
</dbReference>
<keyword evidence="6 7" id="KW-0472">Membrane</keyword>
<evidence type="ECO:0000256" key="7">
    <source>
        <dbReference type="RuleBase" id="RU363032"/>
    </source>
</evidence>
<dbReference type="Pfam" id="PF19300">
    <property type="entry name" value="BPD_transp_1_N"/>
    <property type="match status" value="1"/>
</dbReference>
<organism evidence="9 10">
    <name type="scientific">Bordetella genomosp. 8</name>
    <dbReference type="NCBI Taxonomy" id="1416806"/>
    <lineage>
        <taxon>Bacteria</taxon>
        <taxon>Pseudomonadati</taxon>
        <taxon>Pseudomonadota</taxon>
        <taxon>Betaproteobacteria</taxon>
        <taxon>Burkholderiales</taxon>
        <taxon>Alcaligenaceae</taxon>
        <taxon>Bordetella</taxon>
    </lineage>
</organism>
<dbReference type="AlphaFoldDB" id="A0A1W6YRI3"/>
<keyword evidence="10" id="KW-1185">Reference proteome</keyword>
<sequence>MLRYVLRRLLYTLPIAIGVSLVCFALVHLAPGDPISAVLPENASPAVIQEVRAAYGFDKPLPAQYFIWLKRVLTGDLGTSIKTGRPVLWEIVPAIRNSMLLAAAAIALAFAGGCLLGTLAGYTRRPTVDRAVTALAVTGVSLPHYWLGMVLIVLFSVQLRLLPATGMGAPDIAHLILPAVTLAVIPMGILARSVRASVGEIRRQEFVQTLYAKGLGGGQVLAHVAKNAAPAVMAVMGLQFAQMLGGSILVETVFAWPGTGFLLNAAIFTRDLPILQGTILVLAMLFVFTNLIVDMLQMLVDPRVKRA</sequence>
<dbReference type="InterPro" id="IPR000515">
    <property type="entry name" value="MetI-like"/>
</dbReference>
<evidence type="ECO:0000313" key="9">
    <source>
        <dbReference type="EMBL" id="ARP83621.1"/>
    </source>
</evidence>